<keyword evidence="4" id="KW-0449">Lipoprotein</keyword>
<keyword evidence="4" id="KW-0012">Acyltransferase</keyword>
<sequence>MSFSLSAIQMHSLSLPSENLARLRVLLAALSPIPGQLVLLPENALCIADKDHYLALSENLGKGYYQSLLSALAKHYQCYLICGSFPIKSTITDKIFTTCLVFSPLGELISHYHKMHLFDAQVADHKGIYKESDTFVPGQEVKLFNWDCGAYSVKVGLTICYDLRFPGLFQTLRKQGADILLVPAAFTQTTGQAHWLPLLQARAIENQCYIIAANQSSHETYGHSMIISPWGEVLEQLAEGEGSIHHLFEKSQIEKIRQAMPILEHNRFTTLTSF</sequence>
<dbReference type="HOGENOM" id="CLU_030130_1_2_6"/>
<organism evidence="4 5">
    <name type="scientific">Psychromonas ingrahamii (strain DSM 17664 / CCUG 51855 / 37)</name>
    <dbReference type="NCBI Taxonomy" id="357804"/>
    <lineage>
        <taxon>Bacteria</taxon>
        <taxon>Pseudomonadati</taxon>
        <taxon>Pseudomonadota</taxon>
        <taxon>Gammaproteobacteria</taxon>
        <taxon>Alteromonadales</taxon>
        <taxon>Psychromonadaceae</taxon>
        <taxon>Psychromonas</taxon>
    </lineage>
</organism>
<dbReference type="Gene3D" id="3.60.110.10">
    <property type="entry name" value="Carbon-nitrogen hydrolase"/>
    <property type="match status" value="1"/>
</dbReference>
<dbReference type="InterPro" id="IPR036526">
    <property type="entry name" value="C-N_Hydrolase_sf"/>
</dbReference>
<dbReference type="Proteomes" id="UP000000639">
    <property type="component" value="Chromosome"/>
</dbReference>
<evidence type="ECO:0000313" key="5">
    <source>
        <dbReference type="Proteomes" id="UP000000639"/>
    </source>
</evidence>
<dbReference type="KEGG" id="pin:Ping_1128"/>
<dbReference type="GO" id="GO:0016811">
    <property type="term" value="F:hydrolase activity, acting on carbon-nitrogen (but not peptide) bonds, in linear amides"/>
    <property type="evidence" value="ECO:0007669"/>
    <property type="project" value="InterPro"/>
</dbReference>
<evidence type="ECO:0000313" key="4">
    <source>
        <dbReference type="EMBL" id="ABM02965.1"/>
    </source>
</evidence>
<feature type="domain" description="CN hydrolase" evidence="3">
    <location>
        <begin position="3"/>
        <end position="255"/>
    </location>
</feature>
<proteinExistence type="inferred from homology"/>
<name>A1SU00_PSYIN</name>
<dbReference type="AlphaFoldDB" id="A1SU00"/>
<dbReference type="GO" id="GO:0016746">
    <property type="term" value="F:acyltransferase activity"/>
    <property type="evidence" value="ECO:0007669"/>
    <property type="project" value="UniProtKB-KW"/>
</dbReference>
<keyword evidence="5" id="KW-1185">Reference proteome</keyword>
<evidence type="ECO:0000259" key="3">
    <source>
        <dbReference type="PROSITE" id="PS50263"/>
    </source>
</evidence>
<dbReference type="InterPro" id="IPR001110">
    <property type="entry name" value="UPF0012_CS"/>
</dbReference>
<dbReference type="RefSeq" id="WP_011769528.1">
    <property type="nucleotide sequence ID" value="NC_008709.1"/>
</dbReference>
<dbReference type="SUPFAM" id="SSF56317">
    <property type="entry name" value="Carbon-nitrogen hydrolase"/>
    <property type="match status" value="1"/>
</dbReference>
<protein>
    <submittedName>
        <fullName evidence="4">Nitrilase/cyanide hydratase and apolipoprotein N-acyltransferase</fullName>
    </submittedName>
</protein>
<dbReference type="PANTHER" id="PTHR23088">
    <property type="entry name" value="NITRILASE-RELATED"/>
    <property type="match status" value="1"/>
</dbReference>
<evidence type="ECO:0000256" key="2">
    <source>
        <dbReference type="ARBA" id="ARBA00022801"/>
    </source>
</evidence>
<dbReference type="EMBL" id="CP000510">
    <property type="protein sequence ID" value="ABM02965.1"/>
    <property type="molecule type" value="Genomic_DNA"/>
</dbReference>
<accession>A1SU00</accession>
<dbReference type="PROSITE" id="PS50263">
    <property type="entry name" value="CN_HYDROLASE"/>
    <property type="match status" value="1"/>
</dbReference>
<gene>
    <name evidence="4" type="ordered locus">Ping_1128</name>
</gene>
<reference evidence="4 5" key="1">
    <citation type="submission" date="2007-01" db="EMBL/GenBank/DDBJ databases">
        <title>Complete sequence of Psychromonas ingrahamii 37.</title>
        <authorList>
            <consortium name="US DOE Joint Genome Institute"/>
            <person name="Copeland A."/>
            <person name="Lucas S."/>
            <person name="Lapidus A."/>
            <person name="Barry K."/>
            <person name="Detter J.C."/>
            <person name="Glavina del Rio T."/>
            <person name="Hammon N."/>
            <person name="Israni S."/>
            <person name="Dalin E."/>
            <person name="Tice H."/>
            <person name="Pitluck S."/>
            <person name="Thompson L.S."/>
            <person name="Brettin T."/>
            <person name="Bruce D."/>
            <person name="Han C."/>
            <person name="Tapia R."/>
            <person name="Schmutz J."/>
            <person name="Larimer F."/>
            <person name="Land M."/>
            <person name="Hauser L."/>
            <person name="Kyrpides N."/>
            <person name="Ivanova N."/>
            <person name="Staley J."/>
            <person name="Richardson P."/>
        </authorList>
    </citation>
    <scope>NUCLEOTIDE SEQUENCE [LARGE SCALE GENOMIC DNA]</scope>
    <source>
        <strain evidence="4 5">37</strain>
    </source>
</reference>
<dbReference type="InterPro" id="IPR003010">
    <property type="entry name" value="C-N_Hydrolase"/>
</dbReference>
<comment type="similarity">
    <text evidence="1">Belongs to the carbon-nitrogen hydrolase superfamily. NIT1/NIT2 family.</text>
</comment>
<dbReference type="InterPro" id="IPR045254">
    <property type="entry name" value="Nit1/2_C-N_Hydrolase"/>
</dbReference>
<dbReference type="PROSITE" id="PS01227">
    <property type="entry name" value="UPF0012"/>
    <property type="match status" value="1"/>
</dbReference>
<keyword evidence="4" id="KW-0808">Transferase</keyword>
<dbReference type="Pfam" id="PF00795">
    <property type="entry name" value="CN_hydrolase"/>
    <property type="match status" value="1"/>
</dbReference>
<keyword evidence="2" id="KW-0378">Hydrolase</keyword>
<dbReference type="STRING" id="357804.Ping_1128"/>
<dbReference type="CDD" id="cd07572">
    <property type="entry name" value="nit"/>
    <property type="match status" value="1"/>
</dbReference>
<dbReference type="eggNOG" id="COG0388">
    <property type="taxonomic scope" value="Bacteria"/>
</dbReference>
<dbReference type="PANTHER" id="PTHR23088:SF27">
    <property type="entry name" value="DEAMINATED GLUTATHIONE AMIDASE"/>
    <property type="match status" value="1"/>
</dbReference>
<dbReference type="OrthoDB" id="9811121at2"/>
<evidence type="ECO:0000256" key="1">
    <source>
        <dbReference type="ARBA" id="ARBA00010613"/>
    </source>
</evidence>